<evidence type="ECO:0000313" key="1">
    <source>
        <dbReference type="EMBL" id="QXM23761.1"/>
    </source>
</evidence>
<dbReference type="RefSeq" id="WP_218284667.1">
    <property type="nucleotide sequence ID" value="NZ_CP076448.1"/>
</dbReference>
<dbReference type="AlphaFoldDB" id="A0A975TZY1"/>
<sequence>MTTRSLTPVALGLLAALSLGGPVAIALRPVPDAALLVWFGPDGFARAIAADARPIAPGPLGSLLVRGEGDLAARLFDAGALLMLRADALTGCPGATAAEGRR</sequence>
<dbReference type="Proteomes" id="UP000694001">
    <property type="component" value="Chromosome"/>
</dbReference>
<accession>A0A975TZY1</accession>
<organism evidence="1 2">
    <name type="scientific">Elioraea tepida</name>
    <dbReference type="NCBI Taxonomy" id="2843330"/>
    <lineage>
        <taxon>Bacteria</taxon>
        <taxon>Pseudomonadati</taxon>
        <taxon>Pseudomonadota</taxon>
        <taxon>Alphaproteobacteria</taxon>
        <taxon>Acetobacterales</taxon>
        <taxon>Elioraeaceae</taxon>
        <taxon>Elioraea</taxon>
    </lineage>
</organism>
<protein>
    <submittedName>
        <fullName evidence="1">Uncharacterized protein</fullName>
    </submittedName>
</protein>
<dbReference type="KEGG" id="elio:KO353_10630"/>
<gene>
    <name evidence="1" type="ORF">KO353_10630</name>
</gene>
<keyword evidence="2" id="KW-1185">Reference proteome</keyword>
<name>A0A975TZY1_9PROT</name>
<dbReference type="EMBL" id="CP076448">
    <property type="protein sequence ID" value="QXM23761.1"/>
    <property type="molecule type" value="Genomic_DNA"/>
</dbReference>
<evidence type="ECO:0000313" key="2">
    <source>
        <dbReference type="Proteomes" id="UP000694001"/>
    </source>
</evidence>
<proteinExistence type="predicted"/>
<reference evidence="1" key="1">
    <citation type="submission" date="2021-06" db="EMBL/GenBank/DDBJ databases">
        <title>Elioraea tepida, sp. nov., a moderately thermophilic aerobic anoxygenic phototrophic bacterium isolated from an alkaline siliceous hot spring mat community in Yellowstone National Park, WY, USA.</title>
        <authorList>
            <person name="Saini M.K."/>
            <person name="Yoshida S."/>
            <person name="Sebastian A."/>
            <person name="Hirose S."/>
            <person name="Hara E."/>
            <person name="Tamaki H."/>
            <person name="Soulier N.T."/>
            <person name="Albert I."/>
            <person name="Hanada S."/>
            <person name="Bryant D.A."/>
            <person name="Tank M."/>
        </authorList>
    </citation>
    <scope>NUCLEOTIDE SEQUENCE</scope>
    <source>
        <strain evidence="1">MS-P2</strain>
    </source>
</reference>